<proteinExistence type="predicted"/>
<accession>A0A437UB53</accession>
<name>A0A437UB53_9FLAO</name>
<dbReference type="Proteomes" id="UP000288951">
    <property type="component" value="Unassembled WGS sequence"/>
</dbReference>
<evidence type="ECO:0000313" key="2">
    <source>
        <dbReference type="Proteomes" id="UP000288951"/>
    </source>
</evidence>
<keyword evidence="2" id="KW-1185">Reference proteome</keyword>
<comment type="caution">
    <text evidence="1">The sequence shown here is derived from an EMBL/GenBank/DDBJ whole genome shotgun (WGS) entry which is preliminary data.</text>
</comment>
<sequence>MKTGNEDNKKRAAFFQSCSFFWWRVVCGTEAFSADWNSPAELRERPEGDRLIASTLSVRLNSN</sequence>
<protein>
    <submittedName>
        <fullName evidence="1">Uncharacterized protein</fullName>
    </submittedName>
</protein>
<gene>
    <name evidence="1" type="ORF">EH230_07950</name>
</gene>
<dbReference type="AlphaFoldDB" id="A0A437UB53"/>
<evidence type="ECO:0000313" key="1">
    <source>
        <dbReference type="EMBL" id="RVU90837.1"/>
    </source>
</evidence>
<dbReference type="EMBL" id="RQSM01000003">
    <property type="protein sequence ID" value="RVU90837.1"/>
    <property type="molecule type" value="Genomic_DNA"/>
</dbReference>
<reference evidence="1" key="1">
    <citation type="submission" date="2018-12" db="EMBL/GenBank/DDBJ databases">
        <title>Draft genome sequence of Flaovobacterium columnare ARS1 isolated from channel catfish in Alabama.</title>
        <authorList>
            <person name="Cai W."/>
            <person name="Arias C."/>
        </authorList>
    </citation>
    <scope>NUCLEOTIDE SEQUENCE [LARGE SCALE GENOMIC DNA]</scope>
    <source>
        <strain evidence="1">ARS1</strain>
    </source>
</reference>
<organism evidence="1 2">
    <name type="scientific">Flavobacterium columnare</name>
    <dbReference type="NCBI Taxonomy" id="996"/>
    <lineage>
        <taxon>Bacteria</taxon>
        <taxon>Pseudomonadati</taxon>
        <taxon>Bacteroidota</taxon>
        <taxon>Flavobacteriia</taxon>
        <taxon>Flavobacteriales</taxon>
        <taxon>Flavobacteriaceae</taxon>
        <taxon>Flavobacterium</taxon>
    </lineage>
</organism>